<keyword evidence="3" id="KW-1185">Reference proteome</keyword>
<keyword evidence="1" id="KW-0812">Transmembrane</keyword>
<gene>
    <name evidence="2" type="ORF">UR08_00300</name>
</gene>
<dbReference type="EMBL" id="LARY01000001">
    <property type="protein sequence ID" value="RDX02028.1"/>
    <property type="molecule type" value="Genomic_DNA"/>
</dbReference>
<proteinExistence type="predicted"/>
<sequence>MVKKFKIDAEKLSFFAFFMKSNGSGLNVLYIQFVKCIKIHELNYEKWLDFCLKVCIIWDGVGELI</sequence>
<evidence type="ECO:0000313" key="2">
    <source>
        <dbReference type="EMBL" id="RDX02028.1"/>
    </source>
</evidence>
<reference evidence="3" key="1">
    <citation type="submission" date="2015-04" db="EMBL/GenBank/DDBJ databases">
        <authorList>
            <person name="Schardt J."/>
            <person name="Mueller-Herbst S."/>
            <person name="Scherer S."/>
            <person name="Huptas C."/>
        </authorList>
    </citation>
    <scope>NUCLEOTIDE SEQUENCE [LARGE SCALE GENOMIC DNA]</scope>
    <source>
        <strain evidence="3">Kiel-L1</strain>
    </source>
</reference>
<protein>
    <submittedName>
        <fullName evidence="2">Uncharacterized protein</fullName>
    </submittedName>
</protein>
<comment type="caution">
    <text evidence="2">The sequence shown here is derived from an EMBL/GenBank/DDBJ whole genome shotgun (WGS) entry which is preliminary data.</text>
</comment>
<name>A0A3D8TSS1_9LIST</name>
<evidence type="ECO:0000313" key="3">
    <source>
        <dbReference type="Proteomes" id="UP000257055"/>
    </source>
</evidence>
<dbReference type="Proteomes" id="UP000257055">
    <property type="component" value="Unassembled WGS sequence"/>
</dbReference>
<dbReference type="AlphaFoldDB" id="A0A3D8TSS1"/>
<keyword evidence="1" id="KW-1133">Transmembrane helix</keyword>
<feature type="transmembrane region" description="Helical" evidence="1">
    <location>
        <begin position="12"/>
        <end position="33"/>
    </location>
</feature>
<evidence type="ECO:0000256" key="1">
    <source>
        <dbReference type="SAM" id="Phobius"/>
    </source>
</evidence>
<keyword evidence="1" id="KW-0472">Membrane</keyword>
<accession>A0A3D8TSS1</accession>
<organism evidence="2 3">
    <name type="scientific">Listeria kieliensis</name>
    <dbReference type="NCBI Taxonomy" id="1621700"/>
    <lineage>
        <taxon>Bacteria</taxon>
        <taxon>Bacillati</taxon>
        <taxon>Bacillota</taxon>
        <taxon>Bacilli</taxon>
        <taxon>Bacillales</taxon>
        <taxon>Listeriaceae</taxon>
        <taxon>Listeria</taxon>
    </lineage>
</organism>